<accession>V5WKY3</accession>
<dbReference type="eggNOG" id="COG3425">
    <property type="taxonomic scope" value="Bacteria"/>
</dbReference>
<evidence type="ECO:0000259" key="3">
    <source>
        <dbReference type="Pfam" id="PF01154"/>
    </source>
</evidence>
<comment type="similarity">
    <text evidence="1">Belongs to the thiolase-like superfamily. HMG-CoA synthase family.</text>
</comment>
<evidence type="ECO:0000256" key="1">
    <source>
        <dbReference type="ARBA" id="ARBA00007061"/>
    </source>
</evidence>
<dbReference type="Pfam" id="PF01154">
    <property type="entry name" value="HMG_CoA_synt_N"/>
    <property type="match status" value="1"/>
</dbReference>
<dbReference type="EC" id="2.3.3.10" evidence="5"/>
<dbReference type="HOGENOM" id="CLU_008065_3_0_12"/>
<evidence type="ECO:0000313" key="6">
    <source>
        <dbReference type="Proteomes" id="UP000018680"/>
    </source>
</evidence>
<feature type="domain" description="Hydroxymethylglutaryl-coenzyme A synthase N-terminal" evidence="3">
    <location>
        <begin position="17"/>
        <end position="197"/>
    </location>
</feature>
<dbReference type="InterPro" id="IPR013528">
    <property type="entry name" value="HMG_CoA_synth_N"/>
</dbReference>
<dbReference type="EMBL" id="CP006939">
    <property type="protein sequence ID" value="AHC16305.1"/>
    <property type="molecule type" value="Genomic_DNA"/>
</dbReference>
<dbReference type="AlphaFoldDB" id="V5WKY3"/>
<evidence type="ECO:0000256" key="2">
    <source>
        <dbReference type="ARBA" id="ARBA00022679"/>
    </source>
</evidence>
<feature type="domain" description="Hydroxymethylglutaryl-coenzyme A synthase C-terminal" evidence="4">
    <location>
        <begin position="214"/>
        <end position="290"/>
    </location>
</feature>
<evidence type="ECO:0000259" key="4">
    <source>
        <dbReference type="Pfam" id="PF08540"/>
    </source>
</evidence>
<dbReference type="SUPFAM" id="SSF53901">
    <property type="entry name" value="Thiolase-like"/>
    <property type="match status" value="2"/>
</dbReference>
<sequence length="440" mass="49196">MVYSNSGRTREDFMKKRSVGISDIALYIPSPKITLDTILDSRVKEDPDFERRLRRAIDVTGQKAIRFPDVFEDNATIAANSAKRLLDQNTDRDLEKLRYLTVGTETSVDMSKPISAYVEGMLQRADYRLPTTISSFQVQHACAGGTLAMLSVSALLQASPRTDERGMVICSDIARYDAPSTAEITQGAGSVSLLVENDPDLVELDLETQGYSSSDVDDFFRPLGSTTAKVKGRYSVQCYHEALDEALEDHAQRVGRPLKEIIGETDMFVFHVPFAQMASNAIKRMLNQHMDLRDVDAENFLNARGFYKALEATAQVGNIYTGALYLNLAAQLSENYKLYGKDIVGKKILLTSYGSGNTMIVISGTVSAKAPERLARWNVSSQLNHDRSASWDEYEQWIKLPTDPESINSIIQEREGQTPSDIFVLQGIREDGYREYSYKK</sequence>
<dbReference type="PATRIC" id="fig|1307761.3.peg.2948"/>
<feature type="domain" description="Hydroxymethylglutaryl-coenzyme A synthase C-terminal" evidence="4">
    <location>
        <begin position="309"/>
        <end position="437"/>
    </location>
</feature>
<dbReference type="PANTHER" id="PTHR43323:SF2">
    <property type="entry name" value="HYDROXYMETHYLGLUTARYL-COA SYNTHASE"/>
    <property type="match status" value="1"/>
</dbReference>
<protein>
    <submittedName>
        <fullName evidence="5">Hydroxymethylglutaryl-CoA synthase</fullName>
        <ecNumber evidence="5">2.3.3.10</ecNumber>
    </submittedName>
</protein>
<proteinExistence type="inferred from homology"/>
<gene>
    <name evidence="5" type="ORF">L21SP2_2959</name>
</gene>
<dbReference type="CDD" id="cd00827">
    <property type="entry name" value="init_cond_enzymes"/>
    <property type="match status" value="1"/>
</dbReference>
<dbReference type="GO" id="GO:0004421">
    <property type="term" value="F:hydroxymethylglutaryl-CoA synthase activity"/>
    <property type="evidence" value="ECO:0007669"/>
    <property type="project" value="UniProtKB-EC"/>
</dbReference>
<dbReference type="Proteomes" id="UP000018680">
    <property type="component" value="Chromosome"/>
</dbReference>
<dbReference type="InterPro" id="IPR013746">
    <property type="entry name" value="HMG_CoA_synt_C_dom"/>
</dbReference>
<reference evidence="5 6" key="1">
    <citation type="journal article" date="2015" name="Stand. Genomic Sci.">
        <title>Complete genome sequence and description of Salinispira pacifica gen. nov., sp. nov., a novel spirochaete isolated form a hypersaline microbial mat.</title>
        <authorList>
            <person name="Ben Hania W."/>
            <person name="Joseph M."/>
            <person name="Schumann P."/>
            <person name="Bunk B."/>
            <person name="Fiebig A."/>
            <person name="Sproer C."/>
            <person name="Klenk H.P."/>
            <person name="Fardeau M.L."/>
            <person name="Spring S."/>
        </authorList>
    </citation>
    <scope>NUCLEOTIDE SEQUENCE [LARGE SCALE GENOMIC DNA]</scope>
    <source>
        <strain evidence="5 6">L21-RPul-D2</strain>
    </source>
</reference>
<dbReference type="InterPro" id="IPR016039">
    <property type="entry name" value="Thiolase-like"/>
</dbReference>
<organism evidence="5 6">
    <name type="scientific">Salinispira pacifica</name>
    <dbReference type="NCBI Taxonomy" id="1307761"/>
    <lineage>
        <taxon>Bacteria</taxon>
        <taxon>Pseudomonadati</taxon>
        <taxon>Spirochaetota</taxon>
        <taxon>Spirochaetia</taxon>
        <taxon>Spirochaetales</taxon>
        <taxon>Spirochaetaceae</taxon>
        <taxon>Salinispira</taxon>
    </lineage>
</organism>
<name>V5WKY3_9SPIO</name>
<dbReference type="STRING" id="1307761.L21SP2_2959"/>
<evidence type="ECO:0000313" key="5">
    <source>
        <dbReference type="EMBL" id="AHC16305.1"/>
    </source>
</evidence>
<keyword evidence="6" id="KW-1185">Reference proteome</keyword>
<dbReference type="Gene3D" id="3.40.47.10">
    <property type="match status" value="1"/>
</dbReference>
<dbReference type="Pfam" id="PF08540">
    <property type="entry name" value="HMG_CoA_synt_C"/>
    <property type="match status" value="2"/>
</dbReference>
<dbReference type="KEGG" id="slr:L21SP2_2959"/>
<dbReference type="PANTHER" id="PTHR43323">
    <property type="entry name" value="3-HYDROXY-3-METHYLGLUTARYL COENZYME A SYNTHASE"/>
    <property type="match status" value="1"/>
</dbReference>
<dbReference type="GO" id="GO:0006084">
    <property type="term" value="P:acetyl-CoA metabolic process"/>
    <property type="evidence" value="ECO:0007669"/>
    <property type="project" value="InterPro"/>
</dbReference>
<keyword evidence="2 5" id="KW-0808">Transferase</keyword>
<keyword evidence="5" id="KW-0012">Acyltransferase</keyword>